<dbReference type="Proteomes" id="UP001295684">
    <property type="component" value="Unassembled WGS sequence"/>
</dbReference>
<feature type="domain" description="DUSP" evidence="2">
    <location>
        <begin position="473"/>
        <end position="614"/>
    </location>
</feature>
<dbReference type="EMBL" id="CAMPGE010030036">
    <property type="protein sequence ID" value="CAI2387535.1"/>
    <property type="molecule type" value="Genomic_DNA"/>
</dbReference>
<name>A0AAD1YB41_EUPCR</name>
<evidence type="ECO:0000313" key="4">
    <source>
        <dbReference type="Proteomes" id="UP001295684"/>
    </source>
</evidence>
<feature type="region of interest" description="Disordered" evidence="1">
    <location>
        <begin position="106"/>
        <end position="134"/>
    </location>
</feature>
<feature type="region of interest" description="Disordered" evidence="1">
    <location>
        <begin position="415"/>
        <end position="442"/>
    </location>
</feature>
<dbReference type="InterPro" id="IPR006615">
    <property type="entry name" value="Pept_C19_DUSP"/>
</dbReference>
<dbReference type="Gene3D" id="3.30.2230.10">
    <property type="entry name" value="DUSP-like"/>
    <property type="match status" value="1"/>
</dbReference>
<sequence>MEIHTNFNPLTTKSTHYLPKRAHNLSEIPQAPPKTHSGILKKPLKPLHTTNALQPLIHLNLTNLLTQFSKGQVSLPSMFKALDDKINSVNLKISARINSISSQLRTLQLESHSKSPRRSQPKPRMGELKNPRDAIDNSCQIISNTSSGHKEGPNSTVNYQSKYIPSKKASDQSRNCLGISFYGSEGLRPSFKKKKRKGFSNYLNQNQEGKKEVLKKQIDKVLQIEEPKYIEENFQNRGIETERQETTIDSKIFRELQDRDFKPKLQTSQSYSSFKVPTPGFCVNTVSRRLAMKNLEMKRSSSGKNYQKVSIKIQQKEPTKKGYAGIDEKERLEKAISMPTFFSNLKTGSSSVTKKKKCKISMNTGISIEKPRSQSLWERKSSESKKYQSDRRILLNKNRKYCVCRLLDLSSSTKKTRLSQADDQENSESSSFLSEKTQTFDKSNQSPKLCGLYCQHTSPEIQANIIRKVLCHANRNEEITYSAAIRASTGKQGDEKTLVNAKWWRDWCDYVNFETTFSSSTDQPLISVLNTKSLSKRGALNSHNALEYTYKDPGIIRNAELLDMRNSSFYNHNLKLGLQENHDYIAIPIAAWMYISSWYGYDFRISKQLTRCITNPKSCILNIYPDKDEYEVEISRNPSYYKYSK</sequence>
<reference evidence="3" key="1">
    <citation type="submission" date="2023-07" db="EMBL/GenBank/DDBJ databases">
        <authorList>
            <consortium name="AG Swart"/>
            <person name="Singh M."/>
            <person name="Singh A."/>
            <person name="Seah K."/>
            <person name="Emmerich C."/>
        </authorList>
    </citation>
    <scope>NUCLEOTIDE SEQUENCE</scope>
    <source>
        <strain evidence="3">DP1</strain>
    </source>
</reference>
<feature type="compositionally biased region" description="Basic and acidic residues" evidence="1">
    <location>
        <begin position="124"/>
        <end position="134"/>
    </location>
</feature>
<organism evidence="3 4">
    <name type="scientific">Euplotes crassus</name>
    <dbReference type="NCBI Taxonomy" id="5936"/>
    <lineage>
        <taxon>Eukaryota</taxon>
        <taxon>Sar</taxon>
        <taxon>Alveolata</taxon>
        <taxon>Ciliophora</taxon>
        <taxon>Intramacronucleata</taxon>
        <taxon>Spirotrichea</taxon>
        <taxon>Hypotrichia</taxon>
        <taxon>Euplotida</taxon>
        <taxon>Euplotidae</taxon>
        <taxon>Moneuplotes</taxon>
    </lineage>
</organism>
<accession>A0AAD1YB41</accession>
<evidence type="ECO:0000313" key="3">
    <source>
        <dbReference type="EMBL" id="CAI2387535.1"/>
    </source>
</evidence>
<keyword evidence="4" id="KW-1185">Reference proteome</keyword>
<gene>
    <name evidence="3" type="ORF">ECRASSUSDP1_LOCUS29168</name>
</gene>
<dbReference type="GO" id="GO:0004843">
    <property type="term" value="F:cysteine-type deubiquitinase activity"/>
    <property type="evidence" value="ECO:0007669"/>
    <property type="project" value="InterPro"/>
</dbReference>
<dbReference type="PROSITE" id="PS51283">
    <property type="entry name" value="DUSP"/>
    <property type="match status" value="1"/>
</dbReference>
<evidence type="ECO:0000256" key="1">
    <source>
        <dbReference type="SAM" id="MobiDB-lite"/>
    </source>
</evidence>
<evidence type="ECO:0000259" key="2">
    <source>
        <dbReference type="PROSITE" id="PS51283"/>
    </source>
</evidence>
<comment type="caution">
    <text evidence="3">The sequence shown here is derived from an EMBL/GenBank/DDBJ whole genome shotgun (WGS) entry which is preliminary data.</text>
</comment>
<dbReference type="InterPro" id="IPR035927">
    <property type="entry name" value="DUSP-like_sf"/>
</dbReference>
<dbReference type="AlphaFoldDB" id="A0AAD1YB41"/>
<proteinExistence type="predicted"/>
<dbReference type="Pfam" id="PF06337">
    <property type="entry name" value="DUSP"/>
    <property type="match status" value="1"/>
</dbReference>
<protein>
    <recommendedName>
        <fullName evidence="2">DUSP domain-containing protein</fullName>
    </recommendedName>
</protein>
<dbReference type="SUPFAM" id="SSF143791">
    <property type="entry name" value="DUSP-like"/>
    <property type="match status" value="1"/>
</dbReference>